<dbReference type="GO" id="GO:0046872">
    <property type="term" value="F:metal ion binding"/>
    <property type="evidence" value="ECO:0007669"/>
    <property type="project" value="UniProtKB-KW"/>
</dbReference>
<organism evidence="7 8">
    <name type="scientific">Thermoanaerobacterium thermosaccharolyticum</name>
    <name type="common">Clostridium thermosaccharolyticum</name>
    <dbReference type="NCBI Taxonomy" id="1517"/>
    <lineage>
        <taxon>Bacteria</taxon>
        <taxon>Bacillati</taxon>
        <taxon>Bacillota</taxon>
        <taxon>Clostridia</taxon>
        <taxon>Thermoanaerobacterales</taxon>
        <taxon>Thermoanaerobacteraceae</taxon>
        <taxon>Thermoanaerobacterium</taxon>
    </lineage>
</organism>
<dbReference type="Gene3D" id="3.40.50.970">
    <property type="match status" value="1"/>
</dbReference>
<reference evidence="7 8" key="1">
    <citation type="submission" date="2016-08" db="EMBL/GenBank/DDBJ databases">
        <title>A novel genetic cassette of butanologenic Thermoanaerobacterium thermosaccharolyticum that directly convert cellulose to butanol.</title>
        <authorList>
            <person name="Li T."/>
            <person name="He J."/>
        </authorList>
    </citation>
    <scope>NUCLEOTIDE SEQUENCE [LARGE SCALE GENOMIC DNA]</scope>
    <source>
        <strain evidence="7 8">TG57</strain>
    </source>
</reference>
<evidence type="ECO:0000259" key="6">
    <source>
        <dbReference type="Pfam" id="PF00456"/>
    </source>
</evidence>
<name>A0A223HZ38_THETR</name>
<sequence>MKIPELKNIAKNVRINIIEAVSAAKSGHPGGSLSCTDILTILYFEKMNIDPNNPKYEDRDRLVLSKGHAAPALYAVLSERGYFPKEELKKLRKINSMLQGHPDMKSTPGLDMTTGSLGQGLSAANGMALAAKLDKKDYRVYVILGDGEIEEGQIWEAAMTAAHYKLDNLTAILDNNGLQIDGKNEEVMNIQPIDEKFRAFGWNVIEADGHNFEELDKALEEAKATKGKPTIIIAKTIKGKGVSFMENQVGWHGVAPKKEEAEKAIEEIERGEA</sequence>
<comment type="similarity">
    <text evidence="2">Belongs to the transketolase family.</text>
</comment>
<evidence type="ECO:0000256" key="4">
    <source>
        <dbReference type="ARBA" id="ARBA00022723"/>
    </source>
</evidence>
<dbReference type="InterPro" id="IPR049557">
    <property type="entry name" value="Transketolase_CS"/>
</dbReference>
<gene>
    <name evidence="7" type="ORF">Thert_01735</name>
</gene>
<protein>
    <submittedName>
        <fullName evidence="7">Transketolase</fullName>
    </submittedName>
</protein>
<dbReference type="RefSeq" id="WP_094397371.1">
    <property type="nucleotide sequence ID" value="NZ_CP016893.1"/>
</dbReference>
<dbReference type="Proteomes" id="UP000214975">
    <property type="component" value="Chromosome"/>
</dbReference>
<dbReference type="GO" id="GO:0016740">
    <property type="term" value="F:transferase activity"/>
    <property type="evidence" value="ECO:0007669"/>
    <property type="project" value="UniProtKB-KW"/>
</dbReference>
<dbReference type="Pfam" id="PF00456">
    <property type="entry name" value="Transketolase_N"/>
    <property type="match status" value="1"/>
</dbReference>
<feature type="domain" description="Transketolase N-terminal" evidence="6">
    <location>
        <begin position="8"/>
        <end position="263"/>
    </location>
</feature>
<accession>A0A223HZ38</accession>
<evidence type="ECO:0000256" key="1">
    <source>
        <dbReference type="ARBA" id="ARBA00001964"/>
    </source>
</evidence>
<evidence type="ECO:0000313" key="8">
    <source>
        <dbReference type="Proteomes" id="UP000214975"/>
    </source>
</evidence>
<proteinExistence type="inferred from homology"/>
<comment type="cofactor">
    <cofactor evidence="1">
        <name>thiamine diphosphate</name>
        <dbReference type="ChEBI" id="CHEBI:58937"/>
    </cofactor>
</comment>
<dbReference type="AlphaFoldDB" id="A0A223HZ38"/>
<dbReference type="CDD" id="cd02012">
    <property type="entry name" value="TPP_TK"/>
    <property type="match status" value="1"/>
</dbReference>
<keyword evidence="4" id="KW-0479">Metal-binding</keyword>
<evidence type="ECO:0000256" key="2">
    <source>
        <dbReference type="ARBA" id="ARBA00007131"/>
    </source>
</evidence>
<dbReference type="InterPro" id="IPR005474">
    <property type="entry name" value="Transketolase_N"/>
</dbReference>
<evidence type="ECO:0000256" key="5">
    <source>
        <dbReference type="ARBA" id="ARBA00023052"/>
    </source>
</evidence>
<keyword evidence="3" id="KW-0808">Transferase</keyword>
<dbReference type="InterPro" id="IPR029061">
    <property type="entry name" value="THDP-binding"/>
</dbReference>
<keyword evidence="5" id="KW-0786">Thiamine pyrophosphate</keyword>
<dbReference type="PANTHER" id="PTHR47514:SF1">
    <property type="entry name" value="TRANSKETOLASE N-TERMINAL SECTION-RELATED"/>
    <property type="match status" value="1"/>
</dbReference>
<evidence type="ECO:0000313" key="7">
    <source>
        <dbReference type="EMBL" id="AST57731.1"/>
    </source>
</evidence>
<evidence type="ECO:0000256" key="3">
    <source>
        <dbReference type="ARBA" id="ARBA00022679"/>
    </source>
</evidence>
<dbReference type="EMBL" id="CP016893">
    <property type="protein sequence ID" value="AST57731.1"/>
    <property type="molecule type" value="Genomic_DNA"/>
</dbReference>
<dbReference type="SUPFAM" id="SSF52518">
    <property type="entry name" value="Thiamin diphosphate-binding fold (THDP-binding)"/>
    <property type="match status" value="1"/>
</dbReference>
<dbReference type="PANTHER" id="PTHR47514">
    <property type="entry name" value="TRANSKETOLASE N-TERMINAL SECTION-RELATED"/>
    <property type="match status" value="1"/>
</dbReference>
<dbReference type="PROSITE" id="PS00801">
    <property type="entry name" value="TRANSKETOLASE_1"/>
    <property type="match status" value="1"/>
</dbReference>